<dbReference type="InterPro" id="IPR011067">
    <property type="entry name" value="Plasmid_toxin/cell-grow_inhib"/>
</dbReference>
<protein>
    <submittedName>
        <fullName evidence="1">Transcriptional modulator of MazE/toxin, MazF</fullName>
    </submittedName>
</protein>
<dbReference type="GO" id="GO:0003677">
    <property type="term" value="F:DNA binding"/>
    <property type="evidence" value="ECO:0007669"/>
    <property type="project" value="InterPro"/>
</dbReference>
<dbReference type="Gene3D" id="2.30.30.110">
    <property type="match status" value="1"/>
</dbReference>
<evidence type="ECO:0000313" key="1">
    <source>
        <dbReference type="EMBL" id="CAA6812610.1"/>
    </source>
</evidence>
<dbReference type="InterPro" id="IPR003477">
    <property type="entry name" value="PemK-like"/>
</dbReference>
<sequence length="112" mass="12903">MINSLNKYDVVVVKFPFASSLKYKARPAVIISTEYYNKNSRGTYLILAISSQVESRLEIEKEITFWNEANLLKPSIFKSSIATVERDFIIHRLGSLAEQDIEKLDKFLDDII</sequence>
<dbReference type="SUPFAM" id="SSF50118">
    <property type="entry name" value="Cell growth inhibitor/plasmid maintenance toxic component"/>
    <property type="match status" value="1"/>
</dbReference>
<accession>A0A6S6TB46</accession>
<name>A0A6S6TB46_9BACT</name>
<reference evidence="1" key="1">
    <citation type="submission" date="2020-01" db="EMBL/GenBank/DDBJ databases">
        <authorList>
            <person name="Meier V. D."/>
            <person name="Meier V D."/>
        </authorList>
    </citation>
    <scope>NUCLEOTIDE SEQUENCE</scope>
    <source>
        <strain evidence="1">HLG_WM_MAG_03</strain>
    </source>
</reference>
<dbReference type="EMBL" id="CACVAR010000219">
    <property type="protein sequence ID" value="CAA6812610.1"/>
    <property type="molecule type" value="Genomic_DNA"/>
</dbReference>
<gene>
    <name evidence="1" type="ORF">HELGO_WM41877</name>
</gene>
<dbReference type="AlphaFoldDB" id="A0A6S6TB46"/>
<organism evidence="1">
    <name type="scientific">uncultured Sulfurovum sp</name>
    <dbReference type="NCBI Taxonomy" id="269237"/>
    <lineage>
        <taxon>Bacteria</taxon>
        <taxon>Pseudomonadati</taxon>
        <taxon>Campylobacterota</taxon>
        <taxon>Epsilonproteobacteria</taxon>
        <taxon>Campylobacterales</taxon>
        <taxon>Sulfurovaceae</taxon>
        <taxon>Sulfurovum</taxon>
        <taxon>environmental samples</taxon>
    </lineage>
</organism>
<dbReference type="Pfam" id="PF02452">
    <property type="entry name" value="PemK_toxin"/>
    <property type="match status" value="1"/>
</dbReference>
<proteinExistence type="predicted"/>